<dbReference type="Pfam" id="PF02618">
    <property type="entry name" value="YceG"/>
    <property type="match status" value="1"/>
</dbReference>
<gene>
    <name evidence="8" type="primary">yceG</name>
    <name evidence="7" type="synonym">mltG</name>
    <name evidence="8" type="ORF">NCTC12282_04491</name>
</gene>
<dbReference type="EMBL" id="CAADJA010000002">
    <property type="protein sequence ID" value="VFS50405.1"/>
    <property type="molecule type" value="Genomic_DNA"/>
</dbReference>
<dbReference type="GO" id="GO:0005886">
    <property type="term" value="C:plasma membrane"/>
    <property type="evidence" value="ECO:0007669"/>
    <property type="project" value="UniProtKB-UniRule"/>
</dbReference>
<dbReference type="HAMAP" id="MF_02065">
    <property type="entry name" value="MltG"/>
    <property type="match status" value="1"/>
</dbReference>
<protein>
    <recommendedName>
        <fullName evidence="7">Endolytic murein transglycosylase</fullName>
        <ecNumber evidence="7">4.2.2.29</ecNumber>
    </recommendedName>
    <alternativeName>
        <fullName evidence="7">Peptidoglycan lytic transglycosylase</fullName>
    </alternativeName>
    <alternativeName>
        <fullName evidence="7">Peptidoglycan polymerization terminase</fullName>
    </alternativeName>
</protein>
<keyword evidence="7" id="KW-0997">Cell inner membrane</keyword>
<evidence type="ECO:0000256" key="3">
    <source>
        <dbReference type="ARBA" id="ARBA00022989"/>
    </source>
</evidence>
<dbReference type="Gene3D" id="3.30.160.60">
    <property type="entry name" value="Classic Zinc Finger"/>
    <property type="match status" value="2"/>
</dbReference>
<dbReference type="EC" id="4.2.2.29" evidence="7"/>
<dbReference type="GO" id="GO:0008932">
    <property type="term" value="F:lytic endotransglycosylase activity"/>
    <property type="evidence" value="ECO:0007669"/>
    <property type="project" value="UniProtKB-UniRule"/>
</dbReference>
<dbReference type="GO" id="GO:0009252">
    <property type="term" value="P:peptidoglycan biosynthetic process"/>
    <property type="evidence" value="ECO:0007669"/>
    <property type="project" value="UniProtKB-UniRule"/>
</dbReference>
<dbReference type="GO" id="GO:0071555">
    <property type="term" value="P:cell wall organization"/>
    <property type="evidence" value="ECO:0007669"/>
    <property type="project" value="UniProtKB-KW"/>
</dbReference>
<dbReference type="Proteomes" id="UP000373449">
    <property type="component" value="Unassembled WGS sequence"/>
</dbReference>
<dbReference type="FunFam" id="3.30.160.60:FF:000242">
    <property type="entry name" value="Endolytic murein transglycosylase"/>
    <property type="match status" value="1"/>
</dbReference>
<keyword evidence="1 7" id="KW-1003">Cell membrane</keyword>
<comment type="similarity">
    <text evidence="7">Belongs to the transglycosylase MltG family.</text>
</comment>
<organism evidence="8 9">
    <name type="scientific">Budvicia aquatica</name>
    <dbReference type="NCBI Taxonomy" id="82979"/>
    <lineage>
        <taxon>Bacteria</taxon>
        <taxon>Pseudomonadati</taxon>
        <taxon>Pseudomonadota</taxon>
        <taxon>Gammaproteobacteria</taxon>
        <taxon>Enterobacterales</taxon>
        <taxon>Budviciaceae</taxon>
        <taxon>Budvicia</taxon>
    </lineage>
</organism>
<sequence length="344" mass="38418">MAKAMKKKIIGIVVILILAGAAGLFAGYKWLQNYANMPLSIEQETYFTLPAGTGRTGLAQLLAEKHIVEDIKPFPWLLKIKPELTGFKAGTYKLAPGMSIKDLLLLLSSGKEAQFSIRFIEGTRMKDWLPLLKEAPYLNHTLKDLTDKDIAELLNINDPQHPEGWLYPDTYNYTAGTTDISLLKRAHERMKSTIDEIWAGREENLPYKTPYEMMIMASIIEKETALDSERDKVASVFVNRMRIGMKLQTDPTVIYGMGEQYNGNITRKDLTTPTDYNTYVIGGLPPTPIAMPGIASLKAAAHPAKTSYLYFVADGKGGHTFTTNLQSHNQAVRNYLQILRAGKS</sequence>
<accession>A0A484ZQ62</accession>
<comment type="function">
    <text evidence="7">Functions as a peptidoglycan terminase that cleaves nascent peptidoglycan strands endolytically to terminate their elongation.</text>
</comment>
<evidence type="ECO:0000313" key="8">
    <source>
        <dbReference type="EMBL" id="VFS50405.1"/>
    </source>
</evidence>
<evidence type="ECO:0000256" key="1">
    <source>
        <dbReference type="ARBA" id="ARBA00022475"/>
    </source>
</evidence>
<name>A0A484ZQ62_9GAMM</name>
<evidence type="ECO:0000256" key="5">
    <source>
        <dbReference type="ARBA" id="ARBA00023239"/>
    </source>
</evidence>
<proteinExistence type="inferred from homology"/>
<evidence type="ECO:0000256" key="2">
    <source>
        <dbReference type="ARBA" id="ARBA00022692"/>
    </source>
</evidence>
<dbReference type="InterPro" id="IPR003770">
    <property type="entry name" value="MLTG-like"/>
</dbReference>
<keyword evidence="5 7" id="KW-0456">Lyase</keyword>
<comment type="catalytic activity">
    <reaction evidence="7">
        <text>a peptidoglycan chain = a peptidoglycan chain with N-acetyl-1,6-anhydromuramyl-[peptide] at the reducing end + a peptidoglycan chain with N-acetylglucosamine at the non-reducing end.</text>
        <dbReference type="EC" id="4.2.2.29"/>
    </reaction>
</comment>
<keyword evidence="6 7" id="KW-0961">Cell wall biogenesis/degradation</keyword>
<evidence type="ECO:0000256" key="4">
    <source>
        <dbReference type="ARBA" id="ARBA00023136"/>
    </source>
</evidence>
<evidence type="ECO:0000313" key="9">
    <source>
        <dbReference type="Proteomes" id="UP000373449"/>
    </source>
</evidence>
<dbReference type="AlphaFoldDB" id="A0A484ZQ62"/>
<feature type="site" description="Important for catalytic activity" evidence="7">
    <location>
        <position position="223"/>
    </location>
</feature>
<dbReference type="PANTHER" id="PTHR30518:SF2">
    <property type="entry name" value="ENDOLYTIC MUREIN TRANSGLYCOSYLASE"/>
    <property type="match status" value="1"/>
</dbReference>
<evidence type="ECO:0000256" key="6">
    <source>
        <dbReference type="ARBA" id="ARBA00023316"/>
    </source>
</evidence>
<dbReference type="PANTHER" id="PTHR30518">
    <property type="entry name" value="ENDOLYTIC MUREIN TRANSGLYCOSYLASE"/>
    <property type="match status" value="1"/>
</dbReference>
<dbReference type="NCBIfam" id="TIGR00247">
    <property type="entry name" value="endolytic transglycosylase MltG"/>
    <property type="match status" value="1"/>
</dbReference>
<evidence type="ECO:0000256" key="7">
    <source>
        <dbReference type="HAMAP-Rule" id="MF_02065"/>
    </source>
</evidence>
<keyword evidence="4 7" id="KW-0472">Membrane</keyword>
<keyword evidence="3 7" id="KW-1133">Transmembrane helix</keyword>
<reference evidence="8 9" key="1">
    <citation type="submission" date="2019-03" db="EMBL/GenBank/DDBJ databases">
        <authorList>
            <consortium name="Pathogen Informatics"/>
        </authorList>
    </citation>
    <scope>NUCLEOTIDE SEQUENCE [LARGE SCALE GENOMIC DNA]</scope>
    <source>
        <strain evidence="8 9">NCTC12282</strain>
    </source>
</reference>
<dbReference type="CDD" id="cd08010">
    <property type="entry name" value="MltG_like"/>
    <property type="match status" value="1"/>
</dbReference>
<keyword evidence="2 7" id="KW-0812">Transmembrane</keyword>